<gene>
    <name evidence="4" type="ORF">PACLA_8A080958</name>
</gene>
<accession>A0A6S7H5T9</accession>
<reference evidence="4" key="1">
    <citation type="submission" date="2020-04" db="EMBL/GenBank/DDBJ databases">
        <authorList>
            <person name="Alioto T."/>
            <person name="Alioto T."/>
            <person name="Gomez Garrido J."/>
        </authorList>
    </citation>
    <scope>NUCLEOTIDE SEQUENCE</scope>
    <source>
        <strain evidence="4">A484AB</strain>
    </source>
</reference>
<organism evidence="4 5">
    <name type="scientific">Paramuricea clavata</name>
    <name type="common">Red gorgonian</name>
    <name type="synonym">Violescent sea-whip</name>
    <dbReference type="NCBI Taxonomy" id="317549"/>
    <lineage>
        <taxon>Eukaryota</taxon>
        <taxon>Metazoa</taxon>
        <taxon>Cnidaria</taxon>
        <taxon>Anthozoa</taxon>
        <taxon>Octocorallia</taxon>
        <taxon>Malacalcyonacea</taxon>
        <taxon>Plexauridae</taxon>
        <taxon>Paramuricea</taxon>
    </lineage>
</organism>
<name>A0A6S7H5T9_PARCT</name>
<feature type="compositionally biased region" description="Acidic residues" evidence="3">
    <location>
        <begin position="998"/>
        <end position="1012"/>
    </location>
</feature>
<dbReference type="PROSITE" id="PS50234">
    <property type="entry name" value="VWFA"/>
    <property type="match status" value="1"/>
</dbReference>
<evidence type="ECO:0000256" key="2">
    <source>
        <dbReference type="ARBA" id="ARBA00023008"/>
    </source>
</evidence>
<dbReference type="Gene3D" id="1.10.1280.10">
    <property type="entry name" value="Di-copper center containing domain from catechol oxidase"/>
    <property type="match status" value="2"/>
</dbReference>
<evidence type="ECO:0000256" key="3">
    <source>
        <dbReference type="SAM" id="MobiDB-lite"/>
    </source>
</evidence>
<feature type="region of interest" description="Disordered" evidence="3">
    <location>
        <begin position="986"/>
        <end position="1012"/>
    </location>
</feature>
<sequence>MASRKSAAQATQLYQRFLQICEQWPIDSSRQGRDLGSHIKENLETRFRDRQIEEKEASRMLDSLIKISSNYYRNKYPRVRETAFTQEAQKSGAYNYVLSTDFQNKPNQTSLKIDMFEKSSLTITSCWNNLYTGGMTATGDALQYVRNNLIFNVTVGARSGAKKVVVVLAVGRPNQGVSPGIPAGQLKSAGVIIFALGITNSINKSELSAVATSSHHVFHMENINTVLNHGTKAFQEDLFKKCNNGQTVYDECGRKCRCENGKLVKCCRLRKEFTDMTYTERVRYINTVKTASTNSTYKPRYDTLLTLHRTIFLTDIHNVSFFLPWHRWFILQYENLLQQIDCRVTVPYWDWSLVAANPFSSPLWNASNHGFGGNGVPGGNCVNTGPFRQGVWSLPSSAGGGCLRRHFAGTTPDAIAVQNLISLTANVTDFFNFEQLLRIQFHDLVHCTINGTMCSLDSATAPEFILHHGFVDKIWWSWQSQSNAHKFHTYFLNQTELMTNTSYYSKDLLDLKNLPGCVCTEYVNPKNSAFGPMSISQLRIVPRLPLPPLSSKAAKLFRRFKKLSIYTHSFGAKLQVSRARNSVVIRIPVISCNSQCLQSTEISQVSTCAHPVYYQDLAKKCYYRRTVYDNCGRKCRCENGKLVKCCRLRKEFTDLTYTERVRYINAIKTASTNPAYKPKYDTLLTLHKTIFFDFGIHELDFFLPWHRWFILQYENLLRQIDCRITIPYWDWSLVGANPFSSSVWNTGPGGFGGNGVPGGSCVKTGPFRQRVWSLPASAGGGCLRRDFGRTVPDAIAVRNLISSNSKPTDFLNFERMLRIQFHDLVHCRIGGIMCMTDAAVAPEFFLHHGFVDKIWWDWQKLSNAHKFNTYFLTQTKLMSSTPYRSKAFLDLNNQPGCVCAEYVNPRNKAYGRIKDFLRTMSSSQLRKIPRLPLPPLSKKAAKLFRTSPAEIELVTRLRAKIEPRRTVLKSDLDGANAKLGIKLDEVVPDSKDSRGASDEEQLNESEEELSQV</sequence>
<dbReference type="InterPro" id="IPR002035">
    <property type="entry name" value="VWF_A"/>
</dbReference>
<keyword evidence="2" id="KW-0186">Copper</keyword>
<dbReference type="GO" id="GO:0016491">
    <property type="term" value="F:oxidoreductase activity"/>
    <property type="evidence" value="ECO:0007669"/>
    <property type="project" value="InterPro"/>
</dbReference>
<evidence type="ECO:0000313" key="4">
    <source>
        <dbReference type="EMBL" id="CAB3998156.1"/>
    </source>
</evidence>
<dbReference type="OrthoDB" id="6132182at2759"/>
<dbReference type="Pfam" id="PF20180">
    <property type="entry name" value="UQCC2_CBP6"/>
    <property type="match status" value="1"/>
</dbReference>
<dbReference type="Proteomes" id="UP001152795">
    <property type="component" value="Unassembled WGS sequence"/>
</dbReference>
<comment type="caution">
    <text evidence="4">The sequence shown here is derived from an EMBL/GenBank/DDBJ whole genome shotgun (WGS) entry which is preliminary data.</text>
</comment>
<keyword evidence="1" id="KW-0479">Metal-binding</keyword>
<protein>
    <submittedName>
        <fullName evidence="4">Tyrosinase-like isoform X2</fullName>
    </submittedName>
</protein>
<dbReference type="GO" id="GO:0046872">
    <property type="term" value="F:metal ion binding"/>
    <property type="evidence" value="ECO:0007669"/>
    <property type="project" value="UniProtKB-KW"/>
</dbReference>
<evidence type="ECO:0000313" key="5">
    <source>
        <dbReference type="Proteomes" id="UP001152795"/>
    </source>
</evidence>
<proteinExistence type="predicted"/>
<dbReference type="AlphaFoldDB" id="A0A6S7H5T9"/>
<dbReference type="Gene3D" id="3.40.50.410">
    <property type="entry name" value="von Willebrand factor, type A domain"/>
    <property type="match status" value="1"/>
</dbReference>
<dbReference type="InterPro" id="IPR008922">
    <property type="entry name" value="Di-copper_centre_dom_sf"/>
</dbReference>
<dbReference type="PANTHER" id="PTHR11474:SF126">
    <property type="entry name" value="TYROSINASE-LIKE PROTEIN TYR-1-RELATED"/>
    <property type="match status" value="1"/>
</dbReference>
<dbReference type="PRINTS" id="PR00092">
    <property type="entry name" value="TYROSINASE"/>
</dbReference>
<dbReference type="EMBL" id="CACRXK020003284">
    <property type="protein sequence ID" value="CAB3998156.1"/>
    <property type="molecule type" value="Genomic_DNA"/>
</dbReference>
<feature type="compositionally biased region" description="Basic and acidic residues" evidence="3">
    <location>
        <begin position="986"/>
        <end position="997"/>
    </location>
</feature>
<dbReference type="Pfam" id="PF00092">
    <property type="entry name" value="VWA"/>
    <property type="match status" value="1"/>
</dbReference>
<dbReference type="PANTHER" id="PTHR11474">
    <property type="entry name" value="TYROSINASE FAMILY MEMBER"/>
    <property type="match status" value="1"/>
</dbReference>
<dbReference type="Pfam" id="PF00264">
    <property type="entry name" value="Tyrosinase"/>
    <property type="match status" value="2"/>
</dbReference>
<dbReference type="SUPFAM" id="SSF48056">
    <property type="entry name" value="Di-copper centre-containing domain"/>
    <property type="match status" value="2"/>
</dbReference>
<keyword evidence="5" id="KW-1185">Reference proteome</keyword>
<dbReference type="SUPFAM" id="SSF53300">
    <property type="entry name" value="vWA-like"/>
    <property type="match status" value="1"/>
</dbReference>
<dbReference type="InterPro" id="IPR036465">
    <property type="entry name" value="vWFA_dom_sf"/>
</dbReference>
<dbReference type="InterPro" id="IPR002227">
    <property type="entry name" value="Tyrosinase_Cu-bd"/>
</dbReference>
<evidence type="ECO:0000256" key="1">
    <source>
        <dbReference type="ARBA" id="ARBA00022723"/>
    </source>
</evidence>
<dbReference type="InterPro" id="IPR050316">
    <property type="entry name" value="Tyrosinase/Hemocyanin"/>
</dbReference>